<dbReference type="AlphaFoldDB" id="A0A087TA22"/>
<dbReference type="InterPro" id="IPR036770">
    <property type="entry name" value="Ankyrin_rpt-contain_sf"/>
</dbReference>
<evidence type="ECO:0000256" key="3">
    <source>
        <dbReference type="ARBA" id="ARBA00022537"/>
    </source>
</evidence>
<sequence length="592" mass="66675">MARNERAGNCWSQPRRSTPVKSRSGCSRGLGTGDLDELGDIVNVLTCGERQKRGQANKSVSNSGSYSASDCCLKNGRVQCSCLWPKSTYPEQRKNSHCFSKSFNKSLPYENKSSCWPDNDISNGFCQNNKMLEEFILDDNELCLLNYYDIPVDVPKRHHVRNTGKVKTVSIIDTLSELASGATDREDEGGFSSAVSESAVLNRYLYRPKAKHVRQSVPRRDRGLRSNYIPTPSTSKLPVDNSKTTSRSTLFTPVRPQNEVPRDFHSQNFVDDGNFTCSSLKRTLKYLRKAVSSNVVEEETRSRRPVREKCEQDDAFRLCFSDSEVKDAPEHWVPFRNNRTEFPPRSKSKSLLTVLDPFTSQPPKPKPLFRSRTKSVVPEWIQEVFASAKKGDVEKMKQSLKEIDPALVRNLSDDHGNNLWHICAVHDNFECLNWLCTHNKHHADALKDENKNGFSPVALAVKHGSLLAVQWLIHNTVSKCQLLPQADSRSLLHVAARYGQYAIVEWLLGYMSSQDLDASIVDSEGNTALHLASKYGHIACVKALIFHIGSLKTRNERGLKPLDLAVKHSRNDCADYLIAMESSYNLAALNLR</sequence>
<keyword evidence="6" id="KW-0472">Membrane</keyword>
<dbReference type="Gene3D" id="1.25.40.20">
    <property type="entry name" value="Ankyrin repeat-containing domain"/>
    <property type="match status" value="2"/>
</dbReference>
<dbReference type="PANTHER" id="PTHR22882">
    <property type="entry name" value="SYNPHILIN-1"/>
    <property type="match status" value="1"/>
</dbReference>
<evidence type="ECO:0000256" key="6">
    <source>
        <dbReference type="ARBA" id="ARBA00023298"/>
    </source>
</evidence>
<feature type="region of interest" description="Disordered" evidence="8">
    <location>
        <begin position="1"/>
        <end position="27"/>
    </location>
</feature>
<dbReference type="OrthoDB" id="10057496at2759"/>
<evidence type="ECO:0000256" key="2">
    <source>
        <dbReference type="ARBA" id="ARBA00022483"/>
    </source>
</evidence>
<accession>A0A087TA22</accession>
<dbReference type="SMART" id="SM00248">
    <property type="entry name" value="ANK"/>
    <property type="match status" value="5"/>
</dbReference>
<keyword evidence="6" id="KW-1053">Target membrane</keyword>
<feature type="region of interest" description="Disordered" evidence="8">
    <location>
        <begin position="212"/>
        <end position="249"/>
    </location>
</feature>
<dbReference type="GO" id="GO:0006887">
    <property type="term" value="P:exocytosis"/>
    <property type="evidence" value="ECO:0007669"/>
    <property type="project" value="UniProtKB-KW"/>
</dbReference>
<keyword evidence="7" id="KW-0040">ANK repeat</keyword>
<dbReference type="Proteomes" id="UP000054359">
    <property type="component" value="Unassembled WGS sequence"/>
</dbReference>
<evidence type="ECO:0000256" key="5">
    <source>
        <dbReference type="ARBA" id="ARBA00023028"/>
    </source>
</evidence>
<dbReference type="Pfam" id="PF12796">
    <property type="entry name" value="Ank_2"/>
    <property type="match status" value="2"/>
</dbReference>
<evidence type="ECO:0000256" key="8">
    <source>
        <dbReference type="SAM" id="MobiDB-lite"/>
    </source>
</evidence>
<evidence type="ECO:0000313" key="10">
    <source>
        <dbReference type="Proteomes" id="UP000054359"/>
    </source>
</evidence>
<comment type="subcellular location">
    <subcellularLocation>
        <location evidence="1">Target cell membrane</location>
    </subcellularLocation>
</comment>
<dbReference type="PANTHER" id="PTHR22882:SF3">
    <property type="entry name" value="SYNPHILIN-1"/>
    <property type="match status" value="1"/>
</dbReference>
<feature type="repeat" description="ANK" evidence="7">
    <location>
        <begin position="524"/>
        <end position="556"/>
    </location>
</feature>
<dbReference type="InterPro" id="IPR002110">
    <property type="entry name" value="Ankyrin_rpt"/>
</dbReference>
<proteinExistence type="predicted"/>
<evidence type="ECO:0000256" key="4">
    <source>
        <dbReference type="ARBA" id="ARBA00022699"/>
    </source>
</evidence>
<keyword evidence="5" id="KW-0800">Toxin</keyword>
<gene>
    <name evidence="9" type="ORF">X975_09876</name>
</gene>
<keyword evidence="2" id="KW-0268">Exocytosis</keyword>
<keyword evidence="10" id="KW-1185">Reference proteome</keyword>
<evidence type="ECO:0000313" key="9">
    <source>
        <dbReference type="EMBL" id="KFM61961.1"/>
    </source>
</evidence>
<reference evidence="9 10" key="1">
    <citation type="submission" date="2013-11" db="EMBL/GenBank/DDBJ databases">
        <title>Genome sequencing of Stegodyphus mimosarum.</title>
        <authorList>
            <person name="Bechsgaard J."/>
        </authorList>
    </citation>
    <scope>NUCLEOTIDE SEQUENCE [LARGE SCALE GENOMIC DNA]</scope>
</reference>
<name>A0A087TA22_STEMI</name>
<organism evidence="9 10">
    <name type="scientific">Stegodyphus mimosarum</name>
    <name type="common">African social velvet spider</name>
    <dbReference type="NCBI Taxonomy" id="407821"/>
    <lineage>
        <taxon>Eukaryota</taxon>
        <taxon>Metazoa</taxon>
        <taxon>Ecdysozoa</taxon>
        <taxon>Arthropoda</taxon>
        <taxon>Chelicerata</taxon>
        <taxon>Arachnida</taxon>
        <taxon>Araneae</taxon>
        <taxon>Araneomorphae</taxon>
        <taxon>Entelegynae</taxon>
        <taxon>Eresoidea</taxon>
        <taxon>Eresidae</taxon>
        <taxon>Stegodyphus</taxon>
    </lineage>
</organism>
<feature type="compositionally biased region" description="Polar residues" evidence="8">
    <location>
        <begin position="228"/>
        <end position="249"/>
    </location>
</feature>
<protein>
    <submittedName>
        <fullName evidence="9">Synphilin-1</fullName>
    </submittedName>
</protein>
<dbReference type="PROSITE" id="PS50297">
    <property type="entry name" value="ANK_REP_REGION"/>
    <property type="match status" value="1"/>
</dbReference>
<keyword evidence="3" id="KW-1052">Target cell membrane</keyword>
<dbReference type="InterPro" id="IPR040133">
    <property type="entry name" value="SNCAIP"/>
</dbReference>
<dbReference type="STRING" id="407821.A0A087TA22"/>
<keyword evidence="5" id="KW-0638">Presynaptic neurotoxin</keyword>
<feature type="compositionally biased region" description="Polar residues" evidence="8">
    <location>
        <begin position="10"/>
        <end position="25"/>
    </location>
</feature>
<dbReference type="SUPFAM" id="SSF48403">
    <property type="entry name" value="Ankyrin repeat"/>
    <property type="match status" value="1"/>
</dbReference>
<dbReference type="GO" id="GO:0044231">
    <property type="term" value="C:host cell presynaptic membrane"/>
    <property type="evidence" value="ECO:0007669"/>
    <property type="project" value="UniProtKB-KW"/>
</dbReference>
<evidence type="ECO:0000256" key="7">
    <source>
        <dbReference type="PROSITE-ProRule" id="PRU00023"/>
    </source>
</evidence>
<dbReference type="EMBL" id="KK114242">
    <property type="protein sequence ID" value="KFM61961.1"/>
    <property type="molecule type" value="Genomic_DNA"/>
</dbReference>
<dbReference type="GO" id="GO:0031625">
    <property type="term" value="F:ubiquitin protein ligase binding"/>
    <property type="evidence" value="ECO:0007669"/>
    <property type="project" value="TreeGrafter"/>
</dbReference>
<dbReference type="GO" id="GO:0044218">
    <property type="term" value="C:other organism cell membrane"/>
    <property type="evidence" value="ECO:0007669"/>
    <property type="project" value="UniProtKB-KW"/>
</dbReference>
<evidence type="ECO:0000256" key="1">
    <source>
        <dbReference type="ARBA" id="ARBA00004175"/>
    </source>
</evidence>
<dbReference type="PROSITE" id="PS50088">
    <property type="entry name" value="ANK_REPEAT"/>
    <property type="match status" value="1"/>
</dbReference>
<keyword evidence="4" id="KW-0528">Neurotoxin</keyword>
<feature type="non-terminal residue" evidence="9">
    <location>
        <position position="592"/>
    </location>
</feature>